<gene>
    <name evidence="2" type="ORF">GCM10009559_22130</name>
</gene>
<sequence length="61" mass="6390">MSATRFSDRAPSIPSTRQTSTASALVEATAKRTPPSSAWAPNGKTGTIGEDMPRGCARIKL</sequence>
<proteinExistence type="predicted"/>
<comment type="caution">
    <text evidence="2">The sequence shown here is derived from an EMBL/GenBank/DDBJ whole genome shotgun (WGS) entry which is preliminary data.</text>
</comment>
<feature type="region of interest" description="Disordered" evidence="1">
    <location>
        <begin position="1"/>
        <end position="61"/>
    </location>
</feature>
<organism evidence="2 3">
    <name type="scientific">Pseudonocardia zijingensis</name>
    <dbReference type="NCBI Taxonomy" id="153376"/>
    <lineage>
        <taxon>Bacteria</taxon>
        <taxon>Bacillati</taxon>
        <taxon>Actinomycetota</taxon>
        <taxon>Actinomycetes</taxon>
        <taxon>Pseudonocardiales</taxon>
        <taxon>Pseudonocardiaceae</taxon>
        <taxon>Pseudonocardia</taxon>
    </lineage>
</organism>
<dbReference type="Proteomes" id="UP001499967">
    <property type="component" value="Unassembled WGS sequence"/>
</dbReference>
<protein>
    <submittedName>
        <fullName evidence="2">Uncharacterized protein</fullName>
    </submittedName>
</protein>
<feature type="compositionally biased region" description="Polar residues" evidence="1">
    <location>
        <begin position="13"/>
        <end position="23"/>
    </location>
</feature>
<evidence type="ECO:0000256" key="1">
    <source>
        <dbReference type="SAM" id="MobiDB-lite"/>
    </source>
</evidence>
<keyword evidence="3" id="KW-1185">Reference proteome</keyword>
<evidence type="ECO:0000313" key="2">
    <source>
        <dbReference type="EMBL" id="GAA0932824.1"/>
    </source>
</evidence>
<name>A0ABP4AAD7_9PSEU</name>
<accession>A0ABP4AAD7</accession>
<dbReference type="EMBL" id="BAAAHP010000060">
    <property type="protein sequence ID" value="GAA0932824.1"/>
    <property type="molecule type" value="Genomic_DNA"/>
</dbReference>
<reference evidence="3" key="1">
    <citation type="journal article" date="2019" name="Int. J. Syst. Evol. Microbiol.">
        <title>The Global Catalogue of Microorganisms (GCM) 10K type strain sequencing project: providing services to taxonomists for standard genome sequencing and annotation.</title>
        <authorList>
            <consortium name="The Broad Institute Genomics Platform"/>
            <consortium name="The Broad Institute Genome Sequencing Center for Infectious Disease"/>
            <person name="Wu L."/>
            <person name="Ma J."/>
        </authorList>
    </citation>
    <scope>NUCLEOTIDE SEQUENCE [LARGE SCALE GENOMIC DNA]</scope>
    <source>
        <strain evidence="3">JCM 11117</strain>
    </source>
</reference>
<evidence type="ECO:0000313" key="3">
    <source>
        <dbReference type="Proteomes" id="UP001499967"/>
    </source>
</evidence>